<dbReference type="RefSeq" id="WP_073795687.1">
    <property type="nucleotide sequence ID" value="NZ_CP108638.1"/>
</dbReference>
<dbReference type="AlphaFoldDB" id="A0A1Q4UXD0"/>
<protein>
    <recommendedName>
        <fullName evidence="3">AlbB</fullName>
    </recommendedName>
</protein>
<keyword evidence="2" id="KW-1185">Reference proteome</keyword>
<dbReference type="Pfam" id="PF19585">
    <property type="entry name" value="DUF6092"/>
    <property type="match status" value="1"/>
</dbReference>
<evidence type="ECO:0000313" key="2">
    <source>
        <dbReference type="Proteomes" id="UP000186455"/>
    </source>
</evidence>
<dbReference type="Proteomes" id="UP000186455">
    <property type="component" value="Unassembled WGS sequence"/>
</dbReference>
<gene>
    <name evidence="1" type="ORF">AB852_35825</name>
</gene>
<reference evidence="1 2" key="1">
    <citation type="submission" date="2015-06" db="EMBL/GenBank/DDBJ databases">
        <title>Cloning and characterization of the uncialamcin biosynthetic gene cluster.</title>
        <authorList>
            <person name="Yan X."/>
            <person name="Huang T."/>
            <person name="Ge H."/>
            <person name="Shen B."/>
        </authorList>
    </citation>
    <scope>NUCLEOTIDE SEQUENCE [LARGE SCALE GENOMIC DNA]</scope>
    <source>
        <strain evidence="1 2">DCA2648</strain>
    </source>
</reference>
<evidence type="ECO:0008006" key="3">
    <source>
        <dbReference type="Google" id="ProtNLM"/>
    </source>
</evidence>
<organism evidence="1 2">
    <name type="scientific">Streptomyces uncialis</name>
    <dbReference type="NCBI Taxonomy" id="1048205"/>
    <lineage>
        <taxon>Bacteria</taxon>
        <taxon>Bacillati</taxon>
        <taxon>Actinomycetota</taxon>
        <taxon>Actinomycetes</taxon>
        <taxon>Kitasatosporales</taxon>
        <taxon>Streptomycetaceae</taxon>
        <taxon>Streptomyces</taxon>
    </lineage>
</organism>
<dbReference type="EMBL" id="LFBV01000013">
    <property type="protein sequence ID" value="OKH90242.1"/>
    <property type="molecule type" value="Genomic_DNA"/>
</dbReference>
<name>A0A1Q4UXD0_9ACTN</name>
<comment type="caution">
    <text evidence="1">The sequence shown here is derived from an EMBL/GenBank/DDBJ whole genome shotgun (WGS) entry which is preliminary data.</text>
</comment>
<sequence length="113" mass="12514">MSSGETALRPIDEELLLLTAYLLSSGRGLLEEPQQYGPFRCIDAARRVLVLLRDRGVTNSELQELHGRLEDFMCGPMAPRDLTAFLDEVCGKLTLLLRDSDLIRRGPASPATT</sequence>
<evidence type="ECO:0000313" key="1">
    <source>
        <dbReference type="EMBL" id="OKH90242.1"/>
    </source>
</evidence>
<dbReference type="GeneID" id="96796659"/>
<dbReference type="InterPro" id="IPR046074">
    <property type="entry name" value="DUF6092"/>
</dbReference>
<proteinExistence type="predicted"/>
<accession>A0A1Q4UXD0</accession>